<keyword evidence="2" id="KW-0548">Nucleotidyltransferase</keyword>
<feature type="transmembrane region" description="Helical" evidence="1">
    <location>
        <begin position="6"/>
        <end position="27"/>
    </location>
</feature>
<keyword evidence="1" id="KW-1133">Transmembrane helix</keyword>
<evidence type="ECO:0000256" key="1">
    <source>
        <dbReference type="SAM" id="Phobius"/>
    </source>
</evidence>
<organism evidence="2">
    <name type="scientific">Escherichia coli</name>
    <dbReference type="NCBI Taxonomy" id="562"/>
    <lineage>
        <taxon>Bacteria</taxon>
        <taxon>Pseudomonadati</taxon>
        <taxon>Pseudomonadota</taxon>
        <taxon>Gammaproteobacteria</taxon>
        <taxon>Enterobacterales</taxon>
        <taxon>Enterobacteriaceae</taxon>
        <taxon>Escherichia</taxon>
    </lineage>
</organism>
<reference evidence="2" key="1">
    <citation type="journal article" date="2002" name="Infect. Immun.">
        <title>Genetic structure and distribution of four pathogenicity islands (PAI I(536) to PAI IV(536)) of uropathogenic Escherichia coli strain 536.</title>
        <authorList>
            <person name="Dobrindt U."/>
            <person name="Blum-Oehler G."/>
            <person name="Nagy G."/>
            <person name="Schneider G."/>
            <person name="Johann A."/>
            <person name="Gottschalk G."/>
            <person name="Hacker J."/>
        </authorList>
    </citation>
    <scope>NUCLEOTIDE SEQUENCE</scope>
    <source>
        <strain evidence="2">536</strain>
    </source>
</reference>
<protein>
    <submittedName>
        <fullName evidence="2">Uncharacterized protein</fullName>
    </submittedName>
</protein>
<keyword evidence="1" id="KW-0472">Membrane</keyword>
<dbReference type="GO" id="GO:0003964">
    <property type="term" value="F:RNA-directed DNA polymerase activity"/>
    <property type="evidence" value="ECO:0007669"/>
    <property type="project" value="UniProtKB-KW"/>
</dbReference>
<name>Q8GA67_ECOLX</name>
<accession>Q8GA67</accession>
<evidence type="ECO:0000313" key="2">
    <source>
        <dbReference type="EMBL" id="CAD33729.1"/>
    </source>
</evidence>
<keyword evidence="2" id="KW-0808">Transferase</keyword>
<dbReference type="AlphaFoldDB" id="Q8GA67"/>
<keyword evidence="1" id="KW-0812">Transmembrane</keyword>
<proteinExistence type="predicted"/>
<dbReference type="EMBL" id="AJ488511">
    <property type="protein sequence ID" value="CAD33729.1"/>
    <property type="molecule type" value="Genomic_DNA"/>
</dbReference>
<sequence>MNSCLIPVLIICSAIIPNKTIIFKMFLPIDKQHMIGFTYHKGENDRVKRSKTIFIVLVMTKNMLFPEMSDLFMKICRSVFDYYHCYISTIQFIFHN</sequence>
<keyword evidence="2" id="KW-0695">RNA-directed DNA polymerase</keyword>